<evidence type="ECO:0000256" key="2">
    <source>
        <dbReference type="ARBA" id="ARBA00022692"/>
    </source>
</evidence>
<evidence type="ECO:0000313" key="9">
    <source>
        <dbReference type="Proteomes" id="UP000007110"/>
    </source>
</evidence>
<protein>
    <recommendedName>
        <fullName evidence="7">G-protein coupled receptors family 1 profile domain-containing protein</fullName>
    </recommendedName>
</protein>
<feature type="transmembrane region" description="Helical" evidence="6">
    <location>
        <begin position="243"/>
        <end position="267"/>
    </location>
</feature>
<evidence type="ECO:0000256" key="3">
    <source>
        <dbReference type="ARBA" id="ARBA00022989"/>
    </source>
</evidence>
<keyword evidence="5" id="KW-0297">G-protein coupled receptor</keyword>
<keyword evidence="5" id="KW-0675">Receptor</keyword>
<feature type="domain" description="G-protein coupled receptors family 1 profile" evidence="7">
    <location>
        <begin position="42"/>
        <end position="298"/>
    </location>
</feature>
<proteinExistence type="inferred from homology"/>
<dbReference type="AlphaFoldDB" id="A0A7M7N5H1"/>
<dbReference type="PANTHER" id="PTHR45698">
    <property type="entry name" value="TRACE AMINE-ASSOCIATED RECEPTOR 19N-RELATED"/>
    <property type="match status" value="1"/>
</dbReference>
<reference evidence="9" key="1">
    <citation type="submission" date="2015-02" db="EMBL/GenBank/DDBJ databases">
        <title>Genome sequencing for Strongylocentrotus purpuratus.</title>
        <authorList>
            <person name="Murali S."/>
            <person name="Liu Y."/>
            <person name="Vee V."/>
            <person name="English A."/>
            <person name="Wang M."/>
            <person name="Skinner E."/>
            <person name="Han Y."/>
            <person name="Muzny D.M."/>
            <person name="Worley K.C."/>
            <person name="Gibbs R.A."/>
        </authorList>
    </citation>
    <scope>NUCLEOTIDE SEQUENCE</scope>
</reference>
<dbReference type="SMART" id="SM01381">
    <property type="entry name" value="7TM_GPCR_Srsx"/>
    <property type="match status" value="1"/>
</dbReference>
<keyword evidence="5" id="KW-0807">Transducer</keyword>
<feature type="transmembrane region" description="Helical" evidence="6">
    <location>
        <begin position="144"/>
        <end position="170"/>
    </location>
</feature>
<reference evidence="8" key="2">
    <citation type="submission" date="2021-01" db="UniProtKB">
        <authorList>
            <consortium name="EnsemblMetazoa"/>
        </authorList>
    </citation>
    <scope>IDENTIFICATION</scope>
</reference>
<comment type="subcellular location">
    <subcellularLocation>
        <location evidence="1">Membrane</location>
    </subcellularLocation>
</comment>
<dbReference type="PRINTS" id="PR00237">
    <property type="entry name" value="GPCRRHODOPSN"/>
</dbReference>
<sequence>MAEEDDLFNSTSPPVVEWTWRSFSWTYFEALHLVSAVIGIIGNFLVIQVLNRRRAADSRSTDTLIGALAVADFLTSIFIIPLPSAATVPTTHLGKLYCKMTLPGFFLFVSFTSSIYILTTISVERFLAITYPLRFNQLMVKKRILGVVISLIWVTSIAVYIIFIATTIIVDPVNHRCTVSFISPAWKAVYGYFMFSFRLLFPCSVMLVTQVAIVCTLQRSSVRFRGQMAVSFHVKARNRVLKLMLIVILIYVLTWGPGQVSFLLYTIGVLPPSYVGSTLHTSIILLTTLNSCMNPVIYIVWFGEFRVALRQMFSCQKQDAASPFGDNVLESTSTTTAAQRSDSNI</sequence>
<feature type="transmembrane region" description="Helical" evidence="6">
    <location>
        <begin position="190"/>
        <end position="217"/>
    </location>
</feature>
<evidence type="ECO:0000313" key="8">
    <source>
        <dbReference type="EnsemblMetazoa" id="XP_030830371"/>
    </source>
</evidence>
<comment type="similarity">
    <text evidence="5">Belongs to the G-protein coupled receptor 1 family.</text>
</comment>
<keyword evidence="4 6" id="KW-0472">Membrane</keyword>
<dbReference type="InterPro" id="IPR000276">
    <property type="entry name" value="GPCR_Rhodpsn"/>
</dbReference>
<keyword evidence="9" id="KW-1185">Reference proteome</keyword>
<dbReference type="InParanoid" id="A0A7M7N5H1"/>
<dbReference type="Gene3D" id="1.20.1070.10">
    <property type="entry name" value="Rhodopsin 7-helix transmembrane proteins"/>
    <property type="match status" value="1"/>
</dbReference>
<name>A0A7M7N5H1_STRPU</name>
<dbReference type="FunCoup" id="A0A7M7N5H1">
    <property type="interactions" value="801"/>
</dbReference>
<feature type="transmembrane region" description="Helical" evidence="6">
    <location>
        <begin position="279"/>
        <end position="302"/>
    </location>
</feature>
<dbReference type="SUPFAM" id="SSF81321">
    <property type="entry name" value="Family A G protein-coupled receptor-like"/>
    <property type="match status" value="1"/>
</dbReference>
<dbReference type="GO" id="GO:0016020">
    <property type="term" value="C:membrane"/>
    <property type="evidence" value="ECO:0007669"/>
    <property type="project" value="UniProtKB-SubCell"/>
</dbReference>
<dbReference type="OMA" id="VVEWTWR"/>
<dbReference type="PROSITE" id="PS00237">
    <property type="entry name" value="G_PROTEIN_RECEP_F1_1"/>
    <property type="match status" value="1"/>
</dbReference>
<organism evidence="8 9">
    <name type="scientific">Strongylocentrotus purpuratus</name>
    <name type="common">Purple sea urchin</name>
    <dbReference type="NCBI Taxonomy" id="7668"/>
    <lineage>
        <taxon>Eukaryota</taxon>
        <taxon>Metazoa</taxon>
        <taxon>Echinodermata</taxon>
        <taxon>Eleutherozoa</taxon>
        <taxon>Echinozoa</taxon>
        <taxon>Echinoidea</taxon>
        <taxon>Euechinoidea</taxon>
        <taxon>Echinacea</taxon>
        <taxon>Camarodonta</taxon>
        <taxon>Echinidea</taxon>
        <taxon>Strongylocentrotidae</taxon>
        <taxon>Strongylocentrotus</taxon>
    </lineage>
</organism>
<evidence type="ECO:0000256" key="4">
    <source>
        <dbReference type="ARBA" id="ARBA00023136"/>
    </source>
</evidence>
<dbReference type="RefSeq" id="XP_030830371.1">
    <property type="nucleotide sequence ID" value="XM_030974511.1"/>
</dbReference>
<feature type="transmembrane region" description="Helical" evidence="6">
    <location>
        <begin position="102"/>
        <end position="123"/>
    </location>
</feature>
<dbReference type="OrthoDB" id="6159456at2759"/>
<dbReference type="InterPro" id="IPR017452">
    <property type="entry name" value="GPCR_Rhodpsn_7TM"/>
</dbReference>
<dbReference type="PANTHER" id="PTHR45698:SF1">
    <property type="entry name" value="TRACE AMINE-ASSOCIATED RECEPTOR 13C-LIKE"/>
    <property type="match status" value="1"/>
</dbReference>
<dbReference type="CDD" id="cd00637">
    <property type="entry name" value="7tm_classA_rhodopsin-like"/>
    <property type="match status" value="1"/>
</dbReference>
<feature type="transmembrane region" description="Helical" evidence="6">
    <location>
        <begin position="30"/>
        <end position="51"/>
    </location>
</feature>
<dbReference type="Proteomes" id="UP000007110">
    <property type="component" value="Unassembled WGS sequence"/>
</dbReference>
<evidence type="ECO:0000256" key="1">
    <source>
        <dbReference type="ARBA" id="ARBA00004370"/>
    </source>
</evidence>
<dbReference type="KEGG" id="spu:576525"/>
<dbReference type="GO" id="GO:0004930">
    <property type="term" value="F:G protein-coupled receptor activity"/>
    <property type="evidence" value="ECO:0007669"/>
    <property type="project" value="UniProtKB-KW"/>
</dbReference>
<feature type="transmembrane region" description="Helical" evidence="6">
    <location>
        <begin position="63"/>
        <end position="82"/>
    </location>
</feature>
<keyword evidence="2 5" id="KW-0812">Transmembrane</keyword>
<evidence type="ECO:0000259" key="7">
    <source>
        <dbReference type="PROSITE" id="PS50262"/>
    </source>
</evidence>
<evidence type="ECO:0000256" key="5">
    <source>
        <dbReference type="RuleBase" id="RU000688"/>
    </source>
</evidence>
<keyword evidence="3 6" id="KW-1133">Transmembrane helix</keyword>
<dbReference type="PROSITE" id="PS50262">
    <property type="entry name" value="G_PROTEIN_RECEP_F1_2"/>
    <property type="match status" value="1"/>
</dbReference>
<dbReference type="Pfam" id="PF00001">
    <property type="entry name" value="7tm_1"/>
    <property type="match status" value="1"/>
</dbReference>
<dbReference type="GeneID" id="576525"/>
<dbReference type="EnsemblMetazoa" id="XM_030974511">
    <property type="protein sequence ID" value="XP_030830371"/>
    <property type="gene ID" value="LOC576525"/>
</dbReference>
<evidence type="ECO:0000256" key="6">
    <source>
        <dbReference type="SAM" id="Phobius"/>
    </source>
</evidence>
<accession>A0A7M7N5H1</accession>